<dbReference type="GO" id="GO:0022857">
    <property type="term" value="F:transmembrane transporter activity"/>
    <property type="evidence" value="ECO:0007669"/>
    <property type="project" value="TreeGrafter"/>
</dbReference>
<dbReference type="GO" id="GO:0005524">
    <property type="term" value="F:ATP binding"/>
    <property type="evidence" value="ECO:0007669"/>
    <property type="project" value="UniProtKB-KW"/>
</dbReference>
<dbReference type="RefSeq" id="WP_015244277.1">
    <property type="nucleotide sequence ID" value="NC_019892.1"/>
</dbReference>
<evidence type="ECO:0000313" key="6">
    <source>
        <dbReference type="EMBL" id="AGA25096.1"/>
    </source>
</evidence>
<evidence type="ECO:0000256" key="2">
    <source>
        <dbReference type="ARBA" id="ARBA00022741"/>
    </source>
</evidence>
<dbReference type="OrthoDB" id="273392at2"/>
<keyword evidence="3" id="KW-0067">ATP-binding</keyword>
<feature type="domain" description="ABC transporter" evidence="5">
    <location>
        <begin position="2"/>
        <end position="240"/>
    </location>
</feature>
<name>L0D8X9_SINAD</name>
<dbReference type="eggNOG" id="COG1136">
    <property type="taxonomic scope" value="Bacteria"/>
</dbReference>
<dbReference type="PROSITE" id="PS00211">
    <property type="entry name" value="ABC_TRANSPORTER_1"/>
    <property type="match status" value="1"/>
</dbReference>
<evidence type="ECO:0000313" key="7">
    <source>
        <dbReference type="Proteomes" id="UP000010798"/>
    </source>
</evidence>
<sequence>MIDVVDVRKSYRSGDRTVDALRGVRCRVPKGRFAFIVGPSGSGKSTLLYLLGALDRPTSGSILVEGQDLTTMSEAEQNAYRRDRVGFIFQSFNLISNLTAVENVLVPFLPRGMTPELKERAEALLRDVGLGDRLDHRPYQMSGGEQQRVAIARALIKDPILVLGDEPTGELDSKTGDEIYRILRRLQVQRETTLVIVTHDRRFITPDDLVLEIQDGVLKVDDSLLEAEDDLPETMIGFEPGLRRPDVV</sequence>
<dbReference type="AlphaFoldDB" id="L0D8X9"/>
<keyword evidence="2" id="KW-0547">Nucleotide-binding</keyword>
<dbReference type="SMART" id="SM00382">
    <property type="entry name" value="AAA"/>
    <property type="match status" value="1"/>
</dbReference>
<accession>L0D8X9</accession>
<proteinExistence type="inferred from homology"/>
<dbReference type="InterPro" id="IPR027417">
    <property type="entry name" value="P-loop_NTPase"/>
</dbReference>
<dbReference type="GO" id="GO:0005886">
    <property type="term" value="C:plasma membrane"/>
    <property type="evidence" value="ECO:0007669"/>
    <property type="project" value="TreeGrafter"/>
</dbReference>
<evidence type="ECO:0000256" key="4">
    <source>
        <dbReference type="ARBA" id="ARBA00038388"/>
    </source>
</evidence>
<comment type="similarity">
    <text evidence="4">Belongs to the ABC transporter superfamily. Macrolide exporter (TC 3.A.1.122) family.</text>
</comment>
<dbReference type="Proteomes" id="UP000010798">
    <property type="component" value="Chromosome"/>
</dbReference>
<dbReference type="InterPro" id="IPR003439">
    <property type="entry name" value="ABC_transporter-like_ATP-bd"/>
</dbReference>
<dbReference type="PROSITE" id="PS50893">
    <property type="entry name" value="ABC_TRANSPORTER_2"/>
    <property type="match status" value="1"/>
</dbReference>
<keyword evidence="7" id="KW-1185">Reference proteome</keyword>
<dbReference type="GO" id="GO:0016887">
    <property type="term" value="F:ATP hydrolysis activity"/>
    <property type="evidence" value="ECO:0007669"/>
    <property type="project" value="InterPro"/>
</dbReference>
<dbReference type="Gene3D" id="3.40.50.300">
    <property type="entry name" value="P-loop containing nucleotide triphosphate hydrolases"/>
    <property type="match status" value="1"/>
</dbReference>
<organism evidence="6 7">
    <name type="scientific">Singulisphaera acidiphila (strain ATCC BAA-1392 / DSM 18658 / VKM B-2454 / MOB10)</name>
    <dbReference type="NCBI Taxonomy" id="886293"/>
    <lineage>
        <taxon>Bacteria</taxon>
        <taxon>Pseudomonadati</taxon>
        <taxon>Planctomycetota</taxon>
        <taxon>Planctomycetia</taxon>
        <taxon>Isosphaerales</taxon>
        <taxon>Isosphaeraceae</taxon>
        <taxon>Singulisphaera</taxon>
    </lineage>
</organism>
<dbReference type="FunFam" id="3.40.50.300:FF:000032">
    <property type="entry name" value="Export ABC transporter ATP-binding protein"/>
    <property type="match status" value="1"/>
</dbReference>
<dbReference type="PANTHER" id="PTHR24220:SF86">
    <property type="entry name" value="ABC TRANSPORTER ABCH.1"/>
    <property type="match status" value="1"/>
</dbReference>
<protein>
    <submittedName>
        <fullName evidence="6">ABC-type antimicrobial peptide transport system, ATPase component</fullName>
    </submittedName>
</protein>
<gene>
    <name evidence="6" type="ordered locus">Sinac_0684</name>
</gene>
<dbReference type="HOGENOM" id="CLU_000604_1_22_0"/>
<dbReference type="InterPro" id="IPR017911">
    <property type="entry name" value="MacB-like_ATP-bd"/>
</dbReference>
<dbReference type="InterPro" id="IPR017871">
    <property type="entry name" value="ABC_transporter-like_CS"/>
</dbReference>
<dbReference type="EMBL" id="CP003364">
    <property type="protein sequence ID" value="AGA25096.1"/>
    <property type="molecule type" value="Genomic_DNA"/>
</dbReference>
<dbReference type="InterPro" id="IPR003593">
    <property type="entry name" value="AAA+_ATPase"/>
</dbReference>
<evidence type="ECO:0000256" key="1">
    <source>
        <dbReference type="ARBA" id="ARBA00022448"/>
    </source>
</evidence>
<dbReference type="InterPro" id="IPR015854">
    <property type="entry name" value="ABC_transpr_LolD-like"/>
</dbReference>
<dbReference type="CDD" id="cd03255">
    <property type="entry name" value="ABC_MJ0796_LolCDE_FtsE"/>
    <property type="match status" value="1"/>
</dbReference>
<evidence type="ECO:0000259" key="5">
    <source>
        <dbReference type="PROSITE" id="PS50893"/>
    </source>
</evidence>
<dbReference type="STRING" id="886293.Sinac_0684"/>
<dbReference type="KEGG" id="saci:Sinac_0684"/>
<dbReference type="Pfam" id="PF00005">
    <property type="entry name" value="ABC_tran"/>
    <property type="match status" value="1"/>
</dbReference>
<dbReference type="PANTHER" id="PTHR24220">
    <property type="entry name" value="IMPORT ATP-BINDING PROTEIN"/>
    <property type="match status" value="1"/>
</dbReference>
<dbReference type="SUPFAM" id="SSF52540">
    <property type="entry name" value="P-loop containing nucleoside triphosphate hydrolases"/>
    <property type="match status" value="1"/>
</dbReference>
<dbReference type="GO" id="GO:0098796">
    <property type="term" value="C:membrane protein complex"/>
    <property type="evidence" value="ECO:0007669"/>
    <property type="project" value="UniProtKB-ARBA"/>
</dbReference>
<evidence type="ECO:0000256" key="3">
    <source>
        <dbReference type="ARBA" id="ARBA00022840"/>
    </source>
</evidence>
<reference evidence="6 7" key="1">
    <citation type="submission" date="2012-02" db="EMBL/GenBank/DDBJ databases">
        <title>Complete sequence of chromosome of Singulisphaera acidiphila DSM 18658.</title>
        <authorList>
            <consortium name="US DOE Joint Genome Institute (JGI-PGF)"/>
            <person name="Lucas S."/>
            <person name="Copeland A."/>
            <person name="Lapidus A."/>
            <person name="Glavina del Rio T."/>
            <person name="Dalin E."/>
            <person name="Tice H."/>
            <person name="Bruce D."/>
            <person name="Goodwin L."/>
            <person name="Pitluck S."/>
            <person name="Peters L."/>
            <person name="Ovchinnikova G."/>
            <person name="Chertkov O."/>
            <person name="Kyrpides N."/>
            <person name="Mavromatis K."/>
            <person name="Ivanova N."/>
            <person name="Brettin T."/>
            <person name="Detter J.C."/>
            <person name="Han C."/>
            <person name="Larimer F."/>
            <person name="Land M."/>
            <person name="Hauser L."/>
            <person name="Markowitz V."/>
            <person name="Cheng J.-F."/>
            <person name="Hugenholtz P."/>
            <person name="Woyke T."/>
            <person name="Wu D."/>
            <person name="Tindall B."/>
            <person name="Pomrenke H."/>
            <person name="Brambilla E."/>
            <person name="Klenk H.-P."/>
            <person name="Eisen J.A."/>
        </authorList>
    </citation>
    <scope>NUCLEOTIDE SEQUENCE [LARGE SCALE GENOMIC DNA]</scope>
    <source>
        <strain evidence="7">ATCC BAA-1392 / DSM 18658 / VKM B-2454 / MOB10</strain>
    </source>
</reference>
<keyword evidence="1" id="KW-0813">Transport</keyword>